<keyword evidence="3" id="KW-1185">Reference proteome</keyword>
<dbReference type="Proteomes" id="UP000607559">
    <property type="component" value="Unassembled WGS sequence"/>
</dbReference>
<accession>A0A8J2U831</accession>
<dbReference type="AlphaFoldDB" id="A0A8J2U831"/>
<dbReference type="Gene3D" id="3.40.50.720">
    <property type="entry name" value="NAD(P)-binding Rossmann-like Domain"/>
    <property type="match status" value="1"/>
</dbReference>
<feature type="domain" description="Thioester reductase (TE)" evidence="1">
    <location>
        <begin position="10"/>
        <end position="277"/>
    </location>
</feature>
<dbReference type="Pfam" id="PF07993">
    <property type="entry name" value="NAD_binding_4"/>
    <property type="match status" value="1"/>
</dbReference>
<dbReference type="PANTHER" id="PTHR43245">
    <property type="entry name" value="BIFUNCTIONAL POLYMYXIN RESISTANCE PROTEIN ARNA"/>
    <property type="match status" value="1"/>
</dbReference>
<reference evidence="2" key="1">
    <citation type="journal article" date="2014" name="Int. J. Syst. Evol. Microbiol.">
        <title>Complete genome sequence of Corynebacterium casei LMG S-19264T (=DSM 44701T), isolated from a smear-ripened cheese.</title>
        <authorList>
            <consortium name="US DOE Joint Genome Institute (JGI-PGF)"/>
            <person name="Walter F."/>
            <person name="Albersmeier A."/>
            <person name="Kalinowski J."/>
            <person name="Ruckert C."/>
        </authorList>
    </citation>
    <scope>NUCLEOTIDE SEQUENCE</scope>
    <source>
        <strain evidence="2">CGMCC 1.15448</strain>
    </source>
</reference>
<dbReference type="RefSeq" id="WP_188928287.1">
    <property type="nucleotide sequence ID" value="NZ_BMJC01000001.1"/>
</dbReference>
<gene>
    <name evidence="2" type="ORF">GCM10011511_05420</name>
</gene>
<reference evidence="2" key="2">
    <citation type="submission" date="2020-09" db="EMBL/GenBank/DDBJ databases">
        <authorList>
            <person name="Sun Q."/>
            <person name="Zhou Y."/>
        </authorList>
    </citation>
    <scope>NUCLEOTIDE SEQUENCE</scope>
    <source>
        <strain evidence="2">CGMCC 1.15448</strain>
    </source>
</reference>
<dbReference type="EMBL" id="BMJC01000001">
    <property type="protein sequence ID" value="GGA85305.1"/>
    <property type="molecule type" value="Genomic_DNA"/>
</dbReference>
<evidence type="ECO:0000313" key="2">
    <source>
        <dbReference type="EMBL" id="GGA85305.1"/>
    </source>
</evidence>
<dbReference type="InterPro" id="IPR050177">
    <property type="entry name" value="Lipid_A_modif_metabolic_enz"/>
</dbReference>
<proteinExistence type="predicted"/>
<evidence type="ECO:0000313" key="3">
    <source>
        <dbReference type="Proteomes" id="UP000607559"/>
    </source>
</evidence>
<name>A0A8J2U831_9BACT</name>
<sequence length="394" mass="45450">MKNSPRNILLTGATGILGSHVLYELLIACLKGERRVKITLVVRSREKESARQRVIGVLSNPYRPTLLYSFTPEELFHFIDIIDAGLNELDDSHLARLKKAGRVHIIHSAAHTNLSVNPNVYDILYDDNYKGTLHLLQWASGVLEKFTFIGSAYSIGHRYGLIPDSYKQLTASGERAEISRRNWRNPYEELKTDAGYAVIRFCNQHNIKWQILRPSTICGRIMYQPLYYTPKFNVFYLFGKFFLRVAREDNRDELVRIVANPHSVLNVVPVDYIAKAITRVFDDDHIREMNLVYSNSLPVDYIVHHMIEYAGFKCEIVDTTPENQNILEKMYYKVVGPQFTEYINTPWHAYDTTVLRSIMKDVPEVNMHSIFPELYGYAVSHQFGEALTVAHISE</sequence>
<evidence type="ECO:0000259" key="1">
    <source>
        <dbReference type="Pfam" id="PF07993"/>
    </source>
</evidence>
<organism evidence="2 3">
    <name type="scientific">Puia dinghuensis</name>
    <dbReference type="NCBI Taxonomy" id="1792502"/>
    <lineage>
        <taxon>Bacteria</taxon>
        <taxon>Pseudomonadati</taxon>
        <taxon>Bacteroidota</taxon>
        <taxon>Chitinophagia</taxon>
        <taxon>Chitinophagales</taxon>
        <taxon>Chitinophagaceae</taxon>
        <taxon>Puia</taxon>
    </lineage>
</organism>
<dbReference type="SUPFAM" id="SSF51735">
    <property type="entry name" value="NAD(P)-binding Rossmann-fold domains"/>
    <property type="match status" value="1"/>
</dbReference>
<protein>
    <recommendedName>
        <fullName evidence="1">Thioester reductase (TE) domain-containing protein</fullName>
    </recommendedName>
</protein>
<dbReference type="InterPro" id="IPR036291">
    <property type="entry name" value="NAD(P)-bd_dom_sf"/>
</dbReference>
<comment type="caution">
    <text evidence="2">The sequence shown here is derived from an EMBL/GenBank/DDBJ whole genome shotgun (WGS) entry which is preliminary data.</text>
</comment>
<dbReference type="InterPro" id="IPR013120">
    <property type="entry name" value="FAR_NAD-bd"/>
</dbReference>